<proteinExistence type="evidence at transcript level"/>
<reference evidence="2" key="1">
    <citation type="submission" date="2012-05" db="EMBL/GenBank/DDBJ databases">
        <authorList>
            <person name="Krishnakumar V."/>
            <person name="Cheung F."/>
            <person name="Xiao Y."/>
            <person name="Chan A."/>
            <person name="Moskal W.A."/>
            <person name="Town C.D."/>
        </authorList>
    </citation>
    <scope>NUCLEOTIDE SEQUENCE</scope>
</reference>
<evidence type="ECO:0000256" key="1">
    <source>
        <dbReference type="SAM" id="MobiDB-lite"/>
    </source>
</evidence>
<accession>I3SV83</accession>
<sequence length="52" mass="5697">MEERRGSQGEHGYAALPCYRSGRLQKVFEYMPDGSEVGKHGETDGSQGSFSS</sequence>
<dbReference type="AlphaFoldDB" id="I3SV83"/>
<feature type="region of interest" description="Disordered" evidence="1">
    <location>
        <begin position="33"/>
        <end position="52"/>
    </location>
</feature>
<protein>
    <submittedName>
        <fullName evidence="2">Uncharacterized protein</fullName>
    </submittedName>
</protein>
<name>I3SV83_MEDTR</name>
<dbReference type="EMBL" id="BT144381">
    <property type="protein sequence ID" value="AFK44175.1"/>
    <property type="molecule type" value="mRNA"/>
</dbReference>
<organism evidence="2">
    <name type="scientific">Medicago truncatula</name>
    <name type="common">Barrel medic</name>
    <name type="synonym">Medicago tribuloides</name>
    <dbReference type="NCBI Taxonomy" id="3880"/>
    <lineage>
        <taxon>Eukaryota</taxon>
        <taxon>Viridiplantae</taxon>
        <taxon>Streptophyta</taxon>
        <taxon>Embryophyta</taxon>
        <taxon>Tracheophyta</taxon>
        <taxon>Spermatophyta</taxon>
        <taxon>Magnoliopsida</taxon>
        <taxon>eudicotyledons</taxon>
        <taxon>Gunneridae</taxon>
        <taxon>Pentapetalae</taxon>
        <taxon>rosids</taxon>
        <taxon>fabids</taxon>
        <taxon>Fabales</taxon>
        <taxon>Fabaceae</taxon>
        <taxon>Papilionoideae</taxon>
        <taxon>50 kb inversion clade</taxon>
        <taxon>NPAAA clade</taxon>
        <taxon>Hologalegina</taxon>
        <taxon>IRL clade</taxon>
        <taxon>Trifolieae</taxon>
        <taxon>Medicago</taxon>
    </lineage>
</organism>
<evidence type="ECO:0000313" key="2">
    <source>
        <dbReference type="EMBL" id="AFK44175.1"/>
    </source>
</evidence>